<name>A0ACC2NT66_9HYME</name>
<comment type="caution">
    <text evidence="1">The sequence shown here is derived from an EMBL/GenBank/DDBJ whole genome shotgun (WGS) entry which is preliminary data.</text>
</comment>
<organism evidence="1 2">
    <name type="scientific">Eretmocerus hayati</name>
    <dbReference type="NCBI Taxonomy" id="131215"/>
    <lineage>
        <taxon>Eukaryota</taxon>
        <taxon>Metazoa</taxon>
        <taxon>Ecdysozoa</taxon>
        <taxon>Arthropoda</taxon>
        <taxon>Hexapoda</taxon>
        <taxon>Insecta</taxon>
        <taxon>Pterygota</taxon>
        <taxon>Neoptera</taxon>
        <taxon>Endopterygota</taxon>
        <taxon>Hymenoptera</taxon>
        <taxon>Apocrita</taxon>
        <taxon>Proctotrupomorpha</taxon>
        <taxon>Chalcidoidea</taxon>
        <taxon>Aphelinidae</taxon>
        <taxon>Aphelininae</taxon>
        <taxon>Eretmocerus</taxon>
    </lineage>
</organism>
<reference evidence="1" key="1">
    <citation type="submission" date="2023-04" db="EMBL/GenBank/DDBJ databases">
        <title>A chromosome-level genome assembly of the parasitoid wasp Eretmocerus hayati.</title>
        <authorList>
            <person name="Zhong Y."/>
            <person name="Liu S."/>
            <person name="Liu Y."/>
        </authorList>
    </citation>
    <scope>NUCLEOTIDE SEQUENCE</scope>
    <source>
        <strain evidence="1">ZJU_SS_LIU_2023</strain>
    </source>
</reference>
<evidence type="ECO:0000313" key="1">
    <source>
        <dbReference type="EMBL" id="KAJ8673796.1"/>
    </source>
</evidence>
<dbReference type="Proteomes" id="UP001239111">
    <property type="component" value="Chromosome 3"/>
</dbReference>
<protein>
    <submittedName>
        <fullName evidence="1">Uncharacterized protein</fullName>
    </submittedName>
</protein>
<sequence length="127" mass="14316">MNTLFISLSCIALVGIIPSARSDESPIKFDGKELEKVLDDDQLLGELINCLVGEDNCNRDGQIIKCFVVDLLLYGGSKLSEHHTFELEKFINQLVQIKPDFLTEIQDKVWGLSPESTLHNCKFLFTD</sequence>
<gene>
    <name evidence="1" type="ORF">QAD02_005058</name>
</gene>
<accession>A0ACC2NT66</accession>
<evidence type="ECO:0000313" key="2">
    <source>
        <dbReference type="Proteomes" id="UP001239111"/>
    </source>
</evidence>
<keyword evidence="2" id="KW-1185">Reference proteome</keyword>
<proteinExistence type="predicted"/>
<dbReference type="EMBL" id="CM056743">
    <property type="protein sequence ID" value="KAJ8673796.1"/>
    <property type="molecule type" value="Genomic_DNA"/>
</dbReference>